<dbReference type="EMBL" id="BDFE01000020">
    <property type="protein sequence ID" value="GAU09792.1"/>
    <property type="molecule type" value="Genomic_DNA"/>
</dbReference>
<evidence type="ECO:0000313" key="1">
    <source>
        <dbReference type="EMBL" id="GAU09792.1"/>
    </source>
</evidence>
<sequence>MTATARMWERSKCHVPVSIIEHQAHFAFQGMIYNVCDAGLYVEAGYRIQPSRNLILRLSDETMVGLRTLETNVFYLGEVVWTRNLVHSLTADYGLGIRLLVCERKDTACASSF</sequence>
<protein>
    <recommendedName>
        <fullName evidence="3">PilZ domain-containing protein</fullName>
    </recommendedName>
</protein>
<gene>
    <name evidence="1" type="ORF">DPF_2525</name>
</gene>
<organism evidence="1 2">
    <name type="scientific">Desulfoplanes formicivorans</name>
    <dbReference type="NCBI Taxonomy" id="1592317"/>
    <lineage>
        <taxon>Bacteria</taxon>
        <taxon>Pseudomonadati</taxon>
        <taxon>Thermodesulfobacteriota</taxon>
        <taxon>Desulfovibrionia</taxon>
        <taxon>Desulfovibrionales</taxon>
        <taxon>Desulfoplanaceae</taxon>
        <taxon>Desulfoplanes</taxon>
    </lineage>
</organism>
<name>A0A194AI84_9BACT</name>
<accession>A0A194AI84</accession>
<comment type="caution">
    <text evidence="1">The sequence shown here is derived from an EMBL/GenBank/DDBJ whole genome shotgun (WGS) entry which is preliminary data.</text>
</comment>
<reference evidence="2" key="1">
    <citation type="submission" date="2016-06" db="EMBL/GenBank/DDBJ databases">
        <title>Draft genome sequence of Desulfoplanes formicivorans strain Pf12B.</title>
        <authorList>
            <person name="Watanabe M."/>
            <person name="Kojima H."/>
            <person name="Fukui M."/>
        </authorList>
    </citation>
    <scope>NUCLEOTIDE SEQUENCE [LARGE SCALE GENOMIC DNA]</scope>
    <source>
        <strain evidence="2">Pf12B</strain>
    </source>
</reference>
<keyword evidence="2" id="KW-1185">Reference proteome</keyword>
<proteinExistence type="predicted"/>
<dbReference type="Proteomes" id="UP000095200">
    <property type="component" value="Unassembled WGS sequence"/>
</dbReference>
<evidence type="ECO:0000313" key="2">
    <source>
        <dbReference type="Proteomes" id="UP000095200"/>
    </source>
</evidence>
<dbReference type="AlphaFoldDB" id="A0A194AI84"/>
<evidence type="ECO:0008006" key="3">
    <source>
        <dbReference type="Google" id="ProtNLM"/>
    </source>
</evidence>